<evidence type="ECO:0000313" key="3">
    <source>
        <dbReference type="EMBL" id="MBI6882430.1"/>
    </source>
</evidence>
<evidence type="ECO:0000313" key="4">
    <source>
        <dbReference type="Proteomes" id="UP000637061"/>
    </source>
</evidence>
<comment type="caution">
    <text evidence="3">The sequence shown here is derived from an EMBL/GenBank/DDBJ whole genome shotgun (WGS) entry which is preliminary data.</text>
</comment>
<accession>A0A8I1JJJ2</accession>
<dbReference type="RefSeq" id="WP_198746048.1">
    <property type="nucleotide sequence ID" value="NZ_JAEHTE010000001.1"/>
</dbReference>
<dbReference type="Proteomes" id="UP000637061">
    <property type="component" value="Unassembled WGS sequence"/>
</dbReference>
<dbReference type="AlphaFoldDB" id="A0A8I1JJJ2"/>
<feature type="region of interest" description="Disordered" evidence="1">
    <location>
        <begin position="21"/>
        <end position="75"/>
    </location>
</feature>
<feature type="signal peptide" evidence="2">
    <location>
        <begin position="1"/>
        <end position="20"/>
    </location>
</feature>
<keyword evidence="2" id="KW-0732">Signal</keyword>
<evidence type="ECO:0000256" key="2">
    <source>
        <dbReference type="SAM" id="SignalP"/>
    </source>
</evidence>
<protein>
    <submittedName>
        <fullName evidence="3">LTXXQ domain protein</fullName>
    </submittedName>
</protein>
<feature type="chain" id="PRO_5034766353" evidence="2">
    <location>
        <begin position="21"/>
        <end position="147"/>
    </location>
</feature>
<gene>
    <name evidence="3" type="ORF">JEU22_00685</name>
</gene>
<organism evidence="3 4">
    <name type="scientific">Pseudomonas putida</name>
    <name type="common">Arthrobacter siderocapsulatus</name>
    <dbReference type="NCBI Taxonomy" id="303"/>
    <lineage>
        <taxon>Bacteria</taxon>
        <taxon>Pseudomonadati</taxon>
        <taxon>Pseudomonadota</taxon>
        <taxon>Gammaproteobacteria</taxon>
        <taxon>Pseudomonadales</taxon>
        <taxon>Pseudomonadaceae</taxon>
        <taxon>Pseudomonas</taxon>
    </lineage>
</organism>
<reference evidence="3" key="1">
    <citation type="submission" date="2020-12" db="EMBL/GenBank/DDBJ databases">
        <title>Enhanced detection system for hospital associated transmission using whole genome sequencing surveillance.</title>
        <authorList>
            <person name="Harrison L.H."/>
            <person name="Van Tyne D."/>
            <person name="Marsh J.W."/>
            <person name="Griffith M.P."/>
            <person name="Snyder D.J."/>
            <person name="Cooper V.S."/>
            <person name="Mustapha M."/>
        </authorList>
    </citation>
    <scope>NUCLEOTIDE SEQUENCE</scope>
    <source>
        <strain evidence="3">PSB00042</strain>
    </source>
</reference>
<proteinExistence type="predicted"/>
<evidence type="ECO:0000256" key="1">
    <source>
        <dbReference type="SAM" id="MobiDB-lite"/>
    </source>
</evidence>
<dbReference type="EMBL" id="JAEHTE010000001">
    <property type="protein sequence ID" value="MBI6882430.1"/>
    <property type="molecule type" value="Genomic_DNA"/>
</dbReference>
<feature type="compositionally biased region" description="Basic and acidic residues" evidence="1">
    <location>
        <begin position="49"/>
        <end position="75"/>
    </location>
</feature>
<sequence>MKKVALALALAVALPSMAFAADSADAPTPPPAPFEHGKPGDHGPGGKHGPHDGKFQRDLGLTKDQSKAARKEFGEGMRDRFEITKKYLDKLPKADQEAMQAELKKSEQKHREAFLKLLTPEQKVKAEAFEKAHLEHRKGDDKAPVAK</sequence>
<name>A0A8I1JJJ2_PSEPU</name>